<dbReference type="EMBL" id="CABFWF030000001">
    <property type="protein sequence ID" value="CAD7023616.1"/>
    <property type="molecule type" value="Genomic_DNA"/>
</dbReference>
<accession>A0ABM8PDC1</accession>
<evidence type="ECO:0000313" key="2">
    <source>
        <dbReference type="Proteomes" id="UP000606921"/>
    </source>
</evidence>
<protein>
    <recommendedName>
        <fullName evidence="3">Aminoglycoside phosphotransferase</fullName>
    </recommendedName>
</protein>
<keyword evidence="2" id="KW-1185">Reference proteome</keyword>
<sequence>MHEAHNTIDKGPLTAGPRNDYIPIIERAPNKARCQGITEMANSIFRTAFERVVAARERQASRYVNNVLMNLDDQTLRGMGTSREELRRKGATSSVF</sequence>
<dbReference type="Proteomes" id="UP000606921">
    <property type="component" value="Unassembled WGS sequence"/>
</dbReference>
<name>A0ABM8PDC1_9HYPH</name>
<evidence type="ECO:0000313" key="1">
    <source>
        <dbReference type="EMBL" id="CAD7023616.1"/>
    </source>
</evidence>
<comment type="caution">
    <text evidence="1">The sequence shown here is derived from an EMBL/GenBank/DDBJ whole genome shotgun (WGS) entry which is preliminary data.</text>
</comment>
<proteinExistence type="predicted"/>
<organism evidence="1 2">
    <name type="scientific">Pseudorhizobium endolithicum</name>
    <dbReference type="NCBI Taxonomy" id="1191678"/>
    <lineage>
        <taxon>Bacteria</taxon>
        <taxon>Pseudomonadati</taxon>
        <taxon>Pseudomonadota</taxon>
        <taxon>Alphaproteobacteria</taxon>
        <taxon>Hyphomicrobiales</taxon>
        <taxon>Rhizobiaceae</taxon>
        <taxon>Rhizobium/Agrobacterium group</taxon>
        <taxon>Pseudorhizobium</taxon>
    </lineage>
</organism>
<gene>
    <name evidence="1" type="ORF">REJC140_00270</name>
</gene>
<reference evidence="1 2" key="1">
    <citation type="submission" date="2020-11" db="EMBL/GenBank/DDBJ databases">
        <authorList>
            <person name="Lassalle F."/>
        </authorList>
    </citation>
    <scope>NUCLEOTIDE SEQUENCE [LARGE SCALE GENOMIC DNA]</scope>
    <source>
        <strain evidence="1 2">JC140</strain>
    </source>
</reference>
<evidence type="ECO:0008006" key="3">
    <source>
        <dbReference type="Google" id="ProtNLM"/>
    </source>
</evidence>